<evidence type="ECO:0000313" key="3">
    <source>
        <dbReference type="EMBL" id="KAJ9543533.1"/>
    </source>
</evidence>
<evidence type="ECO:0008006" key="5">
    <source>
        <dbReference type="Google" id="ProtNLM"/>
    </source>
</evidence>
<keyword evidence="2" id="KW-1133">Transmembrane helix</keyword>
<feature type="transmembrane region" description="Helical" evidence="2">
    <location>
        <begin position="20"/>
        <end position="43"/>
    </location>
</feature>
<evidence type="ECO:0000256" key="2">
    <source>
        <dbReference type="SAM" id="Phobius"/>
    </source>
</evidence>
<feature type="region of interest" description="Disordered" evidence="1">
    <location>
        <begin position="258"/>
        <end position="287"/>
    </location>
</feature>
<protein>
    <recommendedName>
        <fullName evidence="5">Transmembrane protein</fullName>
    </recommendedName>
</protein>
<evidence type="ECO:0000313" key="4">
    <source>
        <dbReference type="Proteomes" id="UP001172457"/>
    </source>
</evidence>
<proteinExistence type="predicted"/>
<reference evidence="3" key="1">
    <citation type="submission" date="2023-03" db="EMBL/GenBank/DDBJ databases">
        <title>Chromosome-scale reference genome and RAD-based genetic map of yellow starthistle (Centaurea solstitialis) reveal putative structural variation and QTLs associated with invader traits.</title>
        <authorList>
            <person name="Reatini B."/>
            <person name="Cang F.A."/>
            <person name="Jiang Q."/>
            <person name="Mckibben M.T.W."/>
            <person name="Barker M.S."/>
            <person name="Rieseberg L.H."/>
            <person name="Dlugosch K.M."/>
        </authorList>
    </citation>
    <scope>NUCLEOTIDE SEQUENCE</scope>
    <source>
        <strain evidence="3">CAN-66</strain>
        <tissue evidence="3">Leaf</tissue>
    </source>
</reference>
<dbReference type="Proteomes" id="UP001172457">
    <property type="component" value="Chromosome 6"/>
</dbReference>
<feature type="region of interest" description="Disordered" evidence="1">
    <location>
        <begin position="474"/>
        <end position="496"/>
    </location>
</feature>
<organism evidence="3 4">
    <name type="scientific">Centaurea solstitialis</name>
    <name type="common">yellow star-thistle</name>
    <dbReference type="NCBI Taxonomy" id="347529"/>
    <lineage>
        <taxon>Eukaryota</taxon>
        <taxon>Viridiplantae</taxon>
        <taxon>Streptophyta</taxon>
        <taxon>Embryophyta</taxon>
        <taxon>Tracheophyta</taxon>
        <taxon>Spermatophyta</taxon>
        <taxon>Magnoliopsida</taxon>
        <taxon>eudicotyledons</taxon>
        <taxon>Gunneridae</taxon>
        <taxon>Pentapetalae</taxon>
        <taxon>asterids</taxon>
        <taxon>campanulids</taxon>
        <taxon>Asterales</taxon>
        <taxon>Asteraceae</taxon>
        <taxon>Carduoideae</taxon>
        <taxon>Cardueae</taxon>
        <taxon>Centaureinae</taxon>
        <taxon>Centaurea</taxon>
    </lineage>
</organism>
<evidence type="ECO:0000256" key="1">
    <source>
        <dbReference type="SAM" id="MobiDB-lite"/>
    </source>
</evidence>
<keyword evidence="4" id="KW-1185">Reference proteome</keyword>
<gene>
    <name evidence="3" type="ORF">OSB04_023240</name>
</gene>
<name>A0AA38T3G7_9ASTR</name>
<sequence>MADELRLLTKSHSQNSTKIPSFQCIIIILHDLFLICSFIASYPLYSSYFIFFSPYLIRIVSFISPLFIAAVVLSVLLTTAFCPNLPQLELEILRTVVRELKSNLEDVNGDDVECDFEDFEIYRFVFDDTRSIAFRDEDEDEDVDLVVMEKVLEDSSELGMEEKLSLKEKVLEDSIHGGRRNDIPISELEMDEFEEESSLVKLISRRPEENVEVLEGSIHGGRRNDIPISDEFEEECSLVKLTSRWPEEKPSLKEKVLEDSVHGGRRNDIPISEPENLGDGGGRRNDTTISELHRDTFEEKSCSVKFTSRLPEKPVHGSRRNDLTVSDFEDVKSQEETDLLKLFEELDRFEEFSTAIETGSDSDKVVGGLRKAEPDFRTGSDVIDSNEMIKMGGNVSGESGIKVVRSSSWRSNSSSTYGSHGSMSDEKEWRRTLACKLFEERHNSRGGEEGMDSLWEAYEIDNSKKNRKDAMVIGNDGGIEYDEDDGDEDEDEDEEMSNGGLCCLQALKLSTGKMNLGMKKPNLLKISKALKGFRWLHHAKIKHHHGKKS</sequence>
<keyword evidence="2" id="KW-0812">Transmembrane</keyword>
<keyword evidence="2" id="KW-0472">Membrane</keyword>
<dbReference type="PANTHER" id="PTHR36760:SF4">
    <property type="match status" value="1"/>
</dbReference>
<feature type="transmembrane region" description="Helical" evidence="2">
    <location>
        <begin position="55"/>
        <end position="77"/>
    </location>
</feature>
<dbReference type="EMBL" id="JARYMX010000006">
    <property type="protein sequence ID" value="KAJ9543533.1"/>
    <property type="molecule type" value="Genomic_DNA"/>
</dbReference>
<accession>A0AA38T3G7</accession>
<feature type="compositionally biased region" description="Basic and acidic residues" evidence="1">
    <location>
        <begin position="258"/>
        <end position="268"/>
    </location>
</feature>
<feature type="compositionally biased region" description="Acidic residues" evidence="1">
    <location>
        <begin position="479"/>
        <end position="496"/>
    </location>
</feature>
<dbReference type="PANTHER" id="PTHR36760">
    <property type="entry name" value="ACIDIC LEUCINE-RICH NUCLEAR PHOSPHOPROTEIN 32 FAMILY B PROTEIN"/>
    <property type="match status" value="1"/>
</dbReference>
<dbReference type="AlphaFoldDB" id="A0AA38T3G7"/>
<comment type="caution">
    <text evidence="3">The sequence shown here is derived from an EMBL/GenBank/DDBJ whole genome shotgun (WGS) entry which is preliminary data.</text>
</comment>